<organism evidence="3">
    <name type="scientific">viral metagenome</name>
    <dbReference type="NCBI Taxonomy" id="1070528"/>
    <lineage>
        <taxon>unclassified sequences</taxon>
        <taxon>metagenomes</taxon>
        <taxon>organismal metagenomes</taxon>
    </lineage>
</organism>
<evidence type="ECO:0000256" key="2">
    <source>
        <dbReference type="SAM" id="Phobius"/>
    </source>
</evidence>
<feature type="compositionally biased region" description="Basic and acidic residues" evidence="1">
    <location>
        <begin position="71"/>
        <end position="82"/>
    </location>
</feature>
<evidence type="ECO:0000256" key="1">
    <source>
        <dbReference type="SAM" id="MobiDB-lite"/>
    </source>
</evidence>
<evidence type="ECO:0000313" key="3">
    <source>
        <dbReference type="EMBL" id="QHT34349.1"/>
    </source>
</evidence>
<feature type="region of interest" description="Disordered" evidence="1">
    <location>
        <begin position="71"/>
        <end position="119"/>
    </location>
</feature>
<keyword evidence="2" id="KW-0472">Membrane</keyword>
<accession>A0A6C0F1D4</accession>
<feature type="compositionally biased region" description="Acidic residues" evidence="1">
    <location>
        <begin position="83"/>
        <end position="118"/>
    </location>
</feature>
<keyword evidence="2" id="KW-0812">Transmembrane</keyword>
<sequence>MATEQQTKDTTTMEINGRPFYVKSDEKGNPHLYDIDTNEDVGYWCQKSGTYVMFSPYEQIMNRLKRLNEEDLKNNVKEKETEGTEEEDDDNSVEDDDSSVEDDDDSSVEDDDDSVEDDETKKIENLWSNTVFVKFIILMLIYNMFQKMVQSIYVDFAFAFAFTILYTKMARVVSSEL</sequence>
<feature type="transmembrane region" description="Helical" evidence="2">
    <location>
        <begin position="126"/>
        <end position="145"/>
    </location>
</feature>
<protein>
    <submittedName>
        <fullName evidence="3">Uncharacterized protein</fullName>
    </submittedName>
</protein>
<reference evidence="3" key="1">
    <citation type="journal article" date="2020" name="Nature">
        <title>Giant virus diversity and host interactions through global metagenomics.</title>
        <authorList>
            <person name="Schulz F."/>
            <person name="Roux S."/>
            <person name="Paez-Espino D."/>
            <person name="Jungbluth S."/>
            <person name="Walsh D.A."/>
            <person name="Denef V.J."/>
            <person name="McMahon K.D."/>
            <person name="Konstantinidis K.T."/>
            <person name="Eloe-Fadrosh E.A."/>
            <person name="Kyrpides N.C."/>
            <person name="Woyke T."/>
        </authorList>
    </citation>
    <scope>NUCLEOTIDE SEQUENCE</scope>
    <source>
        <strain evidence="3">GVMAG-M-3300009163-63</strain>
    </source>
</reference>
<dbReference type="EMBL" id="MN738999">
    <property type="protein sequence ID" value="QHT34349.1"/>
    <property type="molecule type" value="Genomic_DNA"/>
</dbReference>
<feature type="transmembrane region" description="Helical" evidence="2">
    <location>
        <begin position="151"/>
        <end position="167"/>
    </location>
</feature>
<proteinExistence type="predicted"/>
<keyword evidence="2" id="KW-1133">Transmembrane helix</keyword>
<name>A0A6C0F1D4_9ZZZZ</name>
<dbReference type="AlphaFoldDB" id="A0A6C0F1D4"/>